<dbReference type="Proteomes" id="UP000061468">
    <property type="component" value="Chromosome"/>
</dbReference>
<dbReference type="InterPro" id="IPR008713">
    <property type="entry name" value="Phage_lambda_NinG"/>
</dbReference>
<dbReference type="Pfam" id="PF05766">
    <property type="entry name" value="NinG"/>
    <property type="match status" value="1"/>
</dbReference>
<feature type="coiled-coil region" evidence="1">
    <location>
        <begin position="28"/>
        <end position="55"/>
    </location>
</feature>
<protein>
    <recommendedName>
        <fullName evidence="4">Recombination protein NinG</fullName>
    </recommendedName>
</protein>
<reference evidence="2 3" key="1">
    <citation type="submission" date="2015-12" db="EMBL/GenBank/DDBJ databases">
        <title>Intraspecies pangenome expansion in the marine bacterium Alteromonas.</title>
        <authorList>
            <person name="Lopez-Perez M."/>
            <person name="Rodriguez-Valera F."/>
        </authorList>
    </citation>
    <scope>NUCLEOTIDE SEQUENCE [LARGE SCALE GENOMIC DNA]</scope>
    <source>
        <strain evidence="2 3">UM8</strain>
    </source>
</reference>
<evidence type="ECO:0000313" key="2">
    <source>
        <dbReference type="EMBL" id="AMJ78353.1"/>
    </source>
</evidence>
<dbReference type="EMBL" id="CP013928">
    <property type="protein sequence ID" value="AMJ78353.1"/>
    <property type="molecule type" value="Genomic_DNA"/>
</dbReference>
<evidence type="ECO:0000313" key="3">
    <source>
        <dbReference type="Proteomes" id="UP000061468"/>
    </source>
</evidence>
<dbReference type="AlphaFoldDB" id="A0AAC9F722"/>
<name>A0AAC9F722_9ALTE</name>
<accession>A0AAC9F722</accession>
<sequence>MLLRQLKAFCDQNCFAEWAAANVSKLAKKGKQIESKRLKAKKEKLKTKGEHLREAQVAFNAYIRLRDAKEPCISCGRYHTGLYQAGHYRSVGSSPELRFEESNVWKQCAPCNNHLSGNLINYRINLIKKIGLDKVEWLEGPHEPKHYTIEQIQEIKAHYRKRCREMQKQKAA</sequence>
<evidence type="ECO:0000256" key="1">
    <source>
        <dbReference type="SAM" id="Coils"/>
    </source>
</evidence>
<evidence type="ECO:0008006" key="4">
    <source>
        <dbReference type="Google" id="ProtNLM"/>
    </source>
</evidence>
<proteinExistence type="predicted"/>
<gene>
    <name evidence="2" type="ORF">AV942_08640</name>
</gene>
<keyword evidence="1" id="KW-0175">Coiled coil</keyword>
<organism evidence="2 3">
    <name type="scientific">Alteromonas mediterranea</name>
    <dbReference type="NCBI Taxonomy" id="314275"/>
    <lineage>
        <taxon>Bacteria</taxon>
        <taxon>Pseudomonadati</taxon>
        <taxon>Pseudomonadota</taxon>
        <taxon>Gammaproteobacteria</taxon>
        <taxon>Alteromonadales</taxon>
        <taxon>Alteromonadaceae</taxon>
        <taxon>Alteromonas/Salinimonas group</taxon>
        <taxon>Alteromonas</taxon>
    </lineage>
</organism>